<keyword evidence="1" id="KW-0472">Membrane</keyword>
<feature type="transmembrane region" description="Helical" evidence="1">
    <location>
        <begin position="198"/>
        <end position="214"/>
    </location>
</feature>
<sequence>MNHLLFLFSVYLCILFASFLASLFNRKNLEGYAPLFSTLTGVTFLVESIAFYRLFFASENTHFLYHYYLPFCYTLIALIYRKAVTKTWIKKALTVSVPLFLAAHLFLSVFVQQTDSVNSYAIMGASFLIILSSLSYFYDLLTRAEIVKLSATPLFWISTGNIFFYSGAFFLMGFLNYLMREELGLASKLIVINYSLNYLLYSLYTIGFLCAGRLRKSSL</sequence>
<evidence type="ECO:0000313" key="2">
    <source>
        <dbReference type="EMBL" id="KAA9345646.1"/>
    </source>
</evidence>
<feature type="transmembrane region" description="Helical" evidence="1">
    <location>
        <begin position="117"/>
        <end position="141"/>
    </location>
</feature>
<feature type="transmembrane region" description="Helical" evidence="1">
    <location>
        <begin position="31"/>
        <end position="52"/>
    </location>
</feature>
<feature type="transmembrane region" description="Helical" evidence="1">
    <location>
        <begin position="64"/>
        <end position="80"/>
    </location>
</feature>
<evidence type="ECO:0000256" key="1">
    <source>
        <dbReference type="SAM" id="Phobius"/>
    </source>
</evidence>
<gene>
    <name evidence="2" type="ORF">F0P94_00730</name>
</gene>
<name>A0A5N1J417_9BACT</name>
<proteinExistence type="predicted"/>
<dbReference type="Proteomes" id="UP000326570">
    <property type="component" value="Unassembled WGS sequence"/>
</dbReference>
<comment type="caution">
    <text evidence="2">The sequence shown here is derived from an EMBL/GenBank/DDBJ whole genome shotgun (WGS) entry which is preliminary data.</text>
</comment>
<dbReference type="EMBL" id="VTWT01000001">
    <property type="protein sequence ID" value="KAA9345646.1"/>
    <property type="molecule type" value="Genomic_DNA"/>
</dbReference>
<dbReference type="RefSeq" id="WP_150901789.1">
    <property type="nucleotide sequence ID" value="NZ_VTWT01000001.1"/>
</dbReference>
<protein>
    <submittedName>
        <fullName evidence="2">Uncharacterized protein</fullName>
    </submittedName>
</protein>
<feature type="transmembrane region" description="Helical" evidence="1">
    <location>
        <begin position="92"/>
        <end position="111"/>
    </location>
</feature>
<organism evidence="2 3">
    <name type="scientific">Adhaeribacter soli</name>
    <dbReference type="NCBI Taxonomy" id="2607655"/>
    <lineage>
        <taxon>Bacteria</taxon>
        <taxon>Pseudomonadati</taxon>
        <taxon>Bacteroidota</taxon>
        <taxon>Cytophagia</taxon>
        <taxon>Cytophagales</taxon>
        <taxon>Hymenobacteraceae</taxon>
        <taxon>Adhaeribacter</taxon>
    </lineage>
</organism>
<dbReference type="AlphaFoldDB" id="A0A5N1J417"/>
<reference evidence="2 3" key="1">
    <citation type="submission" date="2019-09" db="EMBL/GenBank/DDBJ databases">
        <title>Genome sequence of Adhaeribacter sp. M2.</title>
        <authorList>
            <person name="Srinivasan S."/>
        </authorList>
    </citation>
    <scope>NUCLEOTIDE SEQUENCE [LARGE SCALE GENOMIC DNA]</scope>
    <source>
        <strain evidence="2 3">M2</strain>
    </source>
</reference>
<keyword evidence="1" id="KW-1133">Transmembrane helix</keyword>
<keyword evidence="1" id="KW-0812">Transmembrane</keyword>
<evidence type="ECO:0000313" key="3">
    <source>
        <dbReference type="Proteomes" id="UP000326570"/>
    </source>
</evidence>
<accession>A0A5N1J417</accession>
<keyword evidence="3" id="KW-1185">Reference proteome</keyword>
<feature type="transmembrane region" description="Helical" evidence="1">
    <location>
        <begin position="6"/>
        <end position="24"/>
    </location>
</feature>
<feature type="transmembrane region" description="Helical" evidence="1">
    <location>
        <begin position="153"/>
        <end position="178"/>
    </location>
</feature>